<feature type="compositionally biased region" description="Pro residues" evidence="1">
    <location>
        <begin position="121"/>
        <end position="138"/>
    </location>
</feature>
<organism evidence="2 3">
    <name type="scientific">Dioscorea zingiberensis</name>
    <dbReference type="NCBI Taxonomy" id="325984"/>
    <lineage>
        <taxon>Eukaryota</taxon>
        <taxon>Viridiplantae</taxon>
        <taxon>Streptophyta</taxon>
        <taxon>Embryophyta</taxon>
        <taxon>Tracheophyta</taxon>
        <taxon>Spermatophyta</taxon>
        <taxon>Magnoliopsida</taxon>
        <taxon>Liliopsida</taxon>
        <taxon>Dioscoreales</taxon>
        <taxon>Dioscoreaceae</taxon>
        <taxon>Dioscorea</taxon>
    </lineage>
</organism>
<proteinExistence type="predicted"/>
<keyword evidence="3" id="KW-1185">Reference proteome</keyword>
<name>A0A9D5HFY0_9LILI</name>
<evidence type="ECO:0000256" key="1">
    <source>
        <dbReference type="SAM" id="MobiDB-lite"/>
    </source>
</evidence>
<feature type="region of interest" description="Disordered" evidence="1">
    <location>
        <begin position="14"/>
        <end position="40"/>
    </location>
</feature>
<gene>
    <name evidence="2" type="ORF">J5N97_016727</name>
</gene>
<reference evidence="2" key="2">
    <citation type="journal article" date="2022" name="Hortic Res">
        <title>The genome of Dioscorea zingiberensis sheds light on the biosynthesis, origin and evolution of the medicinally important diosgenin saponins.</title>
        <authorList>
            <person name="Li Y."/>
            <person name="Tan C."/>
            <person name="Li Z."/>
            <person name="Guo J."/>
            <person name="Li S."/>
            <person name="Chen X."/>
            <person name="Wang C."/>
            <person name="Dai X."/>
            <person name="Yang H."/>
            <person name="Song W."/>
            <person name="Hou L."/>
            <person name="Xu J."/>
            <person name="Tong Z."/>
            <person name="Xu A."/>
            <person name="Yuan X."/>
            <person name="Wang W."/>
            <person name="Yang Q."/>
            <person name="Chen L."/>
            <person name="Sun Z."/>
            <person name="Wang K."/>
            <person name="Pan B."/>
            <person name="Chen J."/>
            <person name="Bao Y."/>
            <person name="Liu F."/>
            <person name="Qi X."/>
            <person name="Gang D.R."/>
            <person name="Wen J."/>
            <person name="Li J."/>
        </authorList>
    </citation>
    <scope>NUCLEOTIDE SEQUENCE</scope>
    <source>
        <strain evidence="2">Dzin_1.0</strain>
    </source>
</reference>
<reference evidence="2" key="1">
    <citation type="submission" date="2021-03" db="EMBL/GenBank/DDBJ databases">
        <authorList>
            <person name="Li Z."/>
            <person name="Yang C."/>
        </authorList>
    </citation>
    <scope>NUCLEOTIDE SEQUENCE</scope>
    <source>
        <strain evidence="2">Dzin_1.0</strain>
        <tissue evidence="2">Leaf</tissue>
    </source>
</reference>
<protein>
    <submittedName>
        <fullName evidence="2">Uncharacterized protein</fullName>
    </submittedName>
</protein>
<evidence type="ECO:0000313" key="2">
    <source>
        <dbReference type="EMBL" id="KAJ0974762.1"/>
    </source>
</evidence>
<dbReference type="EMBL" id="JAGGNH010000004">
    <property type="protein sequence ID" value="KAJ0974762.1"/>
    <property type="molecule type" value="Genomic_DNA"/>
</dbReference>
<feature type="compositionally biased region" description="Low complexity" evidence="1">
    <location>
        <begin position="81"/>
        <end position="96"/>
    </location>
</feature>
<accession>A0A9D5HFY0</accession>
<comment type="caution">
    <text evidence="2">The sequence shown here is derived from an EMBL/GenBank/DDBJ whole genome shotgun (WGS) entry which is preliminary data.</text>
</comment>
<feature type="compositionally biased region" description="Low complexity" evidence="1">
    <location>
        <begin position="109"/>
        <end position="120"/>
    </location>
</feature>
<evidence type="ECO:0000313" key="3">
    <source>
        <dbReference type="Proteomes" id="UP001085076"/>
    </source>
</evidence>
<feature type="compositionally biased region" description="Low complexity" evidence="1">
    <location>
        <begin position="14"/>
        <end position="27"/>
    </location>
</feature>
<sequence length="232" mass="24309">MDLTGASLFSSSLIPIPSPPSTSAAAPASPPPQTTSPGPISGLALVGNLFQVALQRRPFMYIVRDLRSPKYGPHHLHHAHGPNAPSSSSPAPAIIHCKPSSHHGPLFASRPQSSPTRLPLLLPPSAPSTPPRVRPPSGAPSNAVTSSPGRSCLSLPRPLLLLDPRLGPSPTTLPVSATNFNSTTEAVIPHDAQLPLSPMLQHPSSAHLLRRPRSPKPCVADIESVLKDVHDV</sequence>
<feature type="region of interest" description="Disordered" evidence="1">
    <location>
        <begin position="73"/>
        <end position="151"/>
    </location>
</feature>
<dbReference type="Proteomes" id="UP001085076">
    <property type="component" value="Miscellaneous, Linkage group lg04"/>
</dbReference>
<dbReference type="AlphaFoldDB" id="A0A9D5HFY0"/>